<organism evidence="2 3">
    <name type="scientific">Panicum virgatum</name>
    <name type="common">Blackwell switchgrass</name>
    <dbReference type="NCBI Taxonomy" id="38727"/>
    <lineage>
        <taxon>Eukaryota</taxon>
        <taxon>Viridiplantae</taxon>
        <taxon>Streptophyta</taxon>
        <taxon>Embryophyta</taxon>
        <taxon>Tracheophyta</taxon>
        <taxon>Spermatophyta</taxon>
        <taxon>Magnoliopsida</taxon>
        <taxon>Liliopsida</taxon>
        <taxon>Poales</taxon>
        <taxon>Poaceae</taxon>
        <taxon>PACMAD clade</taxon>
        <taxon>Panicoideae</taxon>
        <taxon>Panicodae</taxon>
        <taxon>Paniceae</taxon>
        <taxon>Panicinae</taxon>
        <taxon>Panicum</taxon>
        <taxon>Panicum sect. Hiantes</taxon>
    </lineage>
</organism>
<evidence type="ECO:0000313" key="2">
    <source>
        <dbReference type="EMBL" id="KAG2595901.1"/>
    </source>
</evidence>
<keyword evidence="1" id="KW-0472">Membrane</keyword>
<keyword evidence="1" id="KW-0812">Transmembrane</keyword>
<feature type="transmembrane region" description="Helical" evidence="1">
    <location>
        <begin position="47"/>
        <end position="66"/>
    </location>
</feature>
<name>A0A8T0SBE5_PANVG</name>
<proteinExistence type="predicted"/>
<keyword evidence="1" id="KW-1133">Transmembrane helix</keyword>
<gene>
    <name evidence="2" type="ORF">PVAP13_5KG116800</name>
</gene>
<protein>
    <submittedName>
        <fullName evidence="2">Uncharacterized protein</fullName>
    </submittedName>
</protein>
<reference evidence="2" key="1">
    <citation type="submission" date="2020-05" db="EMBL/GenBank/DDBJ databases">
        <title>WGS assembly of Panicum virgatum.</title>
        <authorList>
            <person name="Lovell J.T."/>
            <person name="Jenkins J."/>
            <person name="Shu S."/>
            <person name="Juenger T.E."/>
            <person name="Schmutz J."/>
        </authorList>
    </citation>
    <scope>NUCLEOTIDE SEQUENCE</scope>
    <source>
        <strain evidence="2">AP13</strain>
    </source>
</reference>
<sequence length="112" mass="13219">MINFVGYYRYHQTSVPPSISSGYRRCILVDLRPDCQSQRKMEHINGGWCWSTQALWSILGFTWMLYNMIKEISIVVNSYFCIAAICSWYWIIAFMVLVMSSTFFFCCGQCFR</sequence>
<feature type="transmembrane region" description="Helical" evidence="1">
    <location>
        <begin position="72"/>
        <end position="105"/>
    </location>
</feature>
<dbReference type="Proteomes" id="UP000823388">
    <property type="component" value="Chromosome 5K"/>
</dbReference>
<evidence type="ECO:0000256" key="1">
    <source>
        <dbReference type="SAM" id="Phobius"/>
    </source>
</evidence>
<keyword evidence="3" id="KW-1185">Reference proteome</keyword>
<dbReference type="AlphaFoldDB" id="A0A8T0SBE5"/>
<accession>A0A8T0SBE5</accession>
<comment type="caution">
    <text evidence="2">The sequence shown here is derived from an EMBL/GenBank/DDBJ whole genome shotgun (WGS) entry which is preliminary data.</text>
</comment>
<evidence type="ECO:0000313" key="3">
    <source>
        <dbReference type="Proteomes" id="UP000823388"/>
    </source>
</evidence>
<dbReference type="EMBL" id="CM029045">
    <property type="protein sequence ID" value="KAG2595901.1"/>
    <property type="molecule type" value="Genomic_DNA"/>
</dbReference>